<comment type="caution">
    <text evidence="2">The sequence shown here is derived from an EMBL/GenBank/DDBJ whole genome shotgun (WGS) entry which is preliminary data.</text>
</comment>
<organism evidence="2 3">
    <name type="scientific">Macrophomina phaseolina</name>
    <dbReference type="NCBI Taxonomy" id="35725"/>
    <lineage>
        <taxon>Eukaryota</taxon>
        <taxon>Fungi</taxon>
        <taxon>Dikarya</taxon>
        <taxon>Ascomycota</taxon>
        <taxon>Pezizomycotina</taxon>
        <taxon>Dothideomycetes</taxon>
        <taxon>Dothideomycetes incertae sedis</taxon>
        <taxon>Botryosphaeriales</taxon>
        <taxon>Botryosphaeriaceae</taxon>
        <taxon>Macrophomina</taxon>
    </lineage>
</organism>
<reference evidence="2 3" key="1">
    <citation type="journal article" date="2021" name="Nat. Commun.">
        <title>Genetic determinants of endophytism in the Arabidopsis root mycobiome.</title>
        <authorList>
            <person name="Mesny F."/>
            <person name="Miyauchi S."/>
            <person name="Thiergart T."/>
            <person name="Pickel B."/>
            <person name="Atanasova L."/>
            <person name="Karlsson M."/>
            <person name="Huettel B."/>
            <person name="Barry K.W."/>
            <person name="Haridas S."/>
            <person name="Chen C."/>
            <person name="Bauer D."/>
            <person name="Andreopoulos W."/>
            <person name="Pangilinan J."/>
            <person name="LaButti K."/>
            <person name="Riley R."/>
            <person name="Lipzen A."/>
            <person name="Clum A."/>
            <person name="Drula E."/>
            <person name="Henrissat B."/>
            <person name="Kohler A."/>
            <person name="Grigoriev I.V."/>
            <person name="Martin F.M."/>
            <person name="Hacquard S."/>
        </authorList>
    </citation>
    <scope>NUCLEOTIDE SEQUENCE [LARGE SCALE GENOMIC DNA]</scope>
    <source>
        <strain evidence="2 3">MPI-SDFR-AT-0080</strain>
    </source>
</reference>
<evidence type="ECO:0000313" key="2">
    <source>
        <dbReference type="EMBL" id="KAH7018732.1"/>
    </source>
</evidence>
<evidence type="ECO:0000313" key="3">
    <source>
        <dbReference type="Proteomes" id="UP000774617"/>
    </source>
</evidence>
<sequence length="105" mass="12671">LLLLAFLILYPLGKADFLTSRFRVVKYSDYLDYLIKYKDGRFARYFWWRYVVFNTLMRCDSVWLVKELKAVFILDESPEAQSLLNSIVRFLGSLRGTRLFWRAKR</sequence>
<name>A0ABQ8FUQ9_9PEZI</name>
<feature type="signal peptide" evidence="1">
    <location>
        <begin position="1"/>
        <end position="15"/>
    </location>
</feature>
<dbReference type="EMBL" id="JAGTJR010000069">
    <property type="protein sequence ID" value="KAH7018732.1"/>
    <property type="molecule type" value="Genomic_DNA"/>
</dbReference>
<keyword evidence="3" id="KW-1185">Reference proteome</keyword>
<protein>
    <submittedName>
        <fullName evidence="2">Uncharacterized protein</fullName>
    </submittedName>
</protein>
<evidence type="ECO:0000256" key="1">
    <source>
        <dbReference type="SAM" id="SignalP"/>
    </source>
</evidence>
<dbReference type="Proteomes" id="UP000774617">
    <property type="component" value="Unassembled WGS sequence"/>
</dbReference>
<accession>A0ABQ8FUQ9</accession>
<keyword evidence="1" id="KW-0732">Signal</keyword>
<gene>
    <name evidence="2" type="ORF">B0J12DRAFT_552483</name>
</gene>
<feature type="non-terminal residue" evidence="2">
    <location>
        <position position="1"/>
    </location>
</feature>
<feature type="non-terminal residue" evidence="2">
    <location>
        <position position="105"/>
    </location>
</feature>
<proteinExistence type="predicted"/>
<feature type="chain" id="PRO_5045166441" evidence="1">
    <location>
        <begin position="16"/>
        <end position="105"/>
    </location>
</feature>